<dbReference type="Proteomes" id="UP000198211">
    <property type="component" value="Unassembled WGS sequence"/>
</dbReference>
<dbReference type="OrthoDB" id="7691805at2759"/>
<evidence type="ECO:0000259" key="1">
    <source>
        <dbReference type="Pfam" id="PF22936"/>
    </source>
</evidence>
<gene>
    <name evidence="2" type="ORF">PHMEG_00012236</name>
</gene>
<sequence length="166" mass="18489">MPDIALSATSADPHDSTWTVDLGCTRPAAYQEAWFTEIRPYAGHIMVSGKKQLPTCGISDLFHQVEDTTGTSRLVELRDVLYVPEMKFNLLSIAQVLKMDGRVVFCATRCSLFMDKDFKLHIKLALDMDLFQFQAKTTQDAIQRGRGLGLCGRQPANAFVAPPDHV</sequence>
<accession>A0A225W9A5</accession>
<dbReference type="InterPro" id="IPR054722">
    <property type="entry name" value="PolX-like_BBD"/>
</dbReference>
<reference evidence="3" key="1">
    <citation type="submission" date="2017-03" db="EMBL/GenBank/DDBJ databases">
        <title>Phytopthora megakarya and P. palmivora, two closely related causual agents of cacao black pod achieved similar genome size and gene model numbers by different mechanisms.</title>
        <authorList>
            <person name="Ali S."/>
            <person name="Shao J."/>
            <person name="Larry D.J."/>
            <person name="Kronmiller B."/>
            <person name="Shen D."/>
            <person name="Strem M.D."/>
            <person name="Melnick R.L."/>
            <person name="Guiltinan M.J."/>
            <person name="Tyler B.M."/>
            <person name="Meinhardt L.W."/>
            <person name="Bailey B.A."/>
        </authorList>
    </citation>
    <scope>NUCLEOTIDE SEQUENCE [LARGE SCALE GENOMIC DNA]</scope>
    <source>
        <strain evidence="3">zdho120</strain>
    </source>
</reference>
<feature type="domain" description="Retrovirus-related Pol polyprotein from transposon TNT 1-94-like beta-barrel" evidence="1">
    <location>
        <begin position="18"/>
        <end position="98"/>
    </location>
</feature>
<dbReference type="AlphaFoldDB" id="A0A225W9A5"/>
<proteinExistence type="predicted"/>
<dbReference type="Pfam" id="PF22936">
    <property type="entry name" value="Pol_BBD"/>
    <property type="match status" value="1"/>
</dbReference>
<comment type="caution">
    <text evidence="2">The sequence shown here is derived from an EMBL/GenBank/DDBJ whole genome shotgun (WGS) entry which is preliminary data.</text>
</comment>
<evidence type="ECO:0000313" key="2">
    <source>
        <dbReference type="EMBL" id="OWZ14311.1"/>
    </source>
</evidence>
<dbReference type="EMBL" id="NBNE01001367">
    <property type="protein sequence ID" value="OWZ14311.1"/>
    <property type="molecule type" value="Genomic_DNA"/>
</dbReference>
<evidence type="ECO:0000313" key="3">
    <source>
        <dbReference type="Proteomes" id="UP000198211"/>
    </source>
</evidence>
<name>A0A225W9A5_9STRA</name>
<protein>
    <recommendedName>
        <fullName evidence="1">Retrovirus-related Pol polyprotein from transposon TNT 1-94-like beta-barrel domain-containing protein</fullName>
    </recommendedName>
</protein>
<keyword evidence="3" id="KW-1185">Reference proteome</keyword>
<organism evidence="2 3">
    <name type="scientific">Phytophthora megakarya</name>
    <dbReference type="NCBI Taxonomy" id="4795"/>
    <lineage>
        <taxon>Eukaryota</taxon>
        <taxon>Sar</taxon>
        <taxon>Stramenopiles</taxon>
        <taxon>Oomycota</taxon>
        <taxon>Peronosporomycetes</taxon>
        <taxon>Peronosporales</taxon>
        <taxon>Peronosporaceae</taxon>
        <taxon>Phytophthora</taxon>
    </lineage>
</organism>